<feature type="domain" description="RING-type" evidence="6">
    <location>
        <begin position="27"/>
        <end position="72"/>
    </location>
</feature>
<dbReference type="InterPro" id="IPR027370">
    <property type="entry name" value="Znf-RING_euk"/>
</dbReference>
<evidence type="ECO:0000256" key="5">
    <source>
        <dbReference type="SAM" id="MobiDB-lite"/>
    </source>
</evidence>
<dbReference type="InterPro" id="IPR001841">
    <property type="entry name" value="Znf_RING"/>
</dbReference>
<dbReference type="InterPro" id="IPR051051">
    <property type="entry name" value="E3_ubiq-ligase_TRIM/RNF"/>
</dbReference>
<dbReference type="SMART" id="SM00184">
    <property type="entry name" value="RING"/>
    <property type="match status" value="1"/>
</dbReference>
<dbReference type="SUPFAM" id="SSF57850">
    <property type="entry name" value="RING/U-box"/>
    <property type="match status" value="1"/>
</dbReference>
<dbReference type="GO" id="GO:0008270">
    <property type="term" value="F:zinc ion binding"/>
    <property type="evidence" value="ECO:0007669"/>
    <property type="project" value="UniProtKB-KW"/>
</dbReference>
<name>A0A8C8VGE4_9SAUR</name>
<dbReference type="PROSITE" id="PS50089">
    <property type="entry name" value="ZF_RING_2"/>
    <property type="match status" value="1"/>
</dbReference>
<evidence type="ECO:0000256" key="1">
    <source>
        <dbReference type="ARBA" id="ARBA00022723"/>
    </source>
</evidence>
<evidence type="ECO:0000313" key="7">
    <source>
        <dbReference type="Ensembl" id="ENSPCEP00000006186.1"/>
    </source>
</evidence>
<reference evidence="7" key="1">
    <citation type="submission" date="2025-08" db="UniProtKB">
        <authorList>
            <consortium name="Ensembl"/>
        </authorList>
    </citation>
    <scope>IDENTIFICATION</scope>
</reference>
<sequence>MNLNATLQPSMEEVAVVAESLEEELSCPICLDIYKEPVSLSCGHTFCKECIQEVIDTHQQKPWGTYSCPICQVDLVPFPKLQKNFQLCRIVEKFLGPPSKEDSWQEEKPANRENDADECRCDE</sequence>
<keyword evidence="3" id="KW-0862">Zinc</keyword>
<keyword evidence="2 4" id="KW-0863">Zinc-finger</keyword>
<evidence type="ECO:0000256" key="2">
    <source>
        <dbReference type="ARBA" id="ARBA00022771"/>
    </source>
</evidence>
<accession>A0A8C8VGE4</accession>
<reference evidence="7" key="2">
    <citation type="submission" date="2025-09" db="UniProtKB">
        <authorList>
            <consortium name="Ensembl"/>
        </authorList>
    </citation>
    <scope>IDENTIFICATION</scope>
</reference>
<protein>
    <recommendedName>
        <fullName evidence="6">RING-type domain-containing protein</fullName>
    </recommendedName>
</protein>
<feature type="region of interest" description="Disordered" evidence="5">
    <location>
        <begin position="97"/>
        <end position="123"/>
    </location>
</feature>
<evidence type="ECO:0000313" key="8">
    <source>
        <dbReference type="Proteomes" id="UP000694393"/>
    </source>
</evidence>
<keyword evidence="8" id="KW-1185">Reference proteome</keyword>
<proteinExistence type="predicted"/>
<dbReference type="PANTHER" id="PTHR25465">
    <property type="entry name" value="B-BOX DOMAIN CONTAINING"/>
    <property type="match status" value="1"/>
</dbReference>
<evidence type="ECO:0000256" key="4">
    <source>
        <dbReference type="PROSITE-ProRule" id="PRU00175"/>
    </source>
</evidence>
<evidence type="ECO:0000256" key="3">
    <source>
        <dbReference type="ARBA" id="ARBA00022833"/>
    </source>
</evidence>
<dbReference type="PANTHER" id="PTHR25465:SF77">
    <property type="entry name" value="E3 UBIQUITIN_ISG15 LIGASE TRIM25"/>
    <property type="match status" value="1"/>
</dbReference>
<dbReference type="PROSITE" id="PS00518">
    <property type="entry name" value="ZF_RING_1"/>
    <property type="match status" value="1"/>
</dbReference>
<dbReference type="AlphaFoldDB" id="A0A8C8VGE4"/>
<dbReference type="Gene3D" id="3.30.40.10">
    <property type="entry name" value="Zinc/RING finger domain, C3HC4 (zinc finger)"/>
    <property type="match status" value="1"/>
</dbReference>
<evidence type="ECO:0000259" key="6">
    <source>
        <dbReference type="PROSITE" id="PS50089"/>
    </source>
</evidence>
<organism evidence="7 8">
    <name type="scientific">Pelusios castaneus</name>
    <name type="common">West African mud turtle</name>
    <dbReference type="NCBI Taxonomy" id="367368"/>
    <lineage>
        <taxon>Eukaryota</taxon>
        <taxon>Metazoa</taxon>
        <taxon>Chordata</taxon>
        <taxon>Craniata</taxon>
        <taxon>Vertebrata</taxon>
        <taxon>Euteleostomi</taxon>
        <taxon>Archelosauria</taxon>
        <taxon>Testudinata</taxon>
        <taxon>Testudines</taxon>
        <taxon>Pleurodira</taxon>
        <taxon>Pelomedusidae</taxon>
        <taxon>Pelusios</taxon>
    </lineage>
</organism>
<dbReference type="InterPro" id="IPR013083">
    <property type="entry name" value="Znf_RING/FYVE/PHD"/>
</dbReference>
<keyword evidence="1" id="KW-0479">Metal-binding</keyword>
<dbReference type="Proteomes" id="UP000694393">
    <property type="component" value="Unplaced"/>
</dbReference>
<feature type="compositionally biased region" description="Basic and acidic residues" evidence="5">
    <location>
        <begin position="99"/>
        <end position="123"/>
    </location>
</feature>
<dbReference type="Pfam" id="PF13445">
    <property type="entry name" value="zf-RING_UBOX"/>
    <property type="match status" value="1"/>
</dbReference>
<dbReference type="InterPro" id="IPR017907">
    <property type="entry name" value="Znf_RING_CS"/>
</dbReference>
<dbReference type="Ensembl" id="ENSPCET00000006417.1">
    <property type="protein sequence ID" value="ENSPCEP00000006186.1"/>
    <property type="gene ID" value="ENSPCEG00000005004.1"/>
</dbReference>